<protein>
    <submittedName>
        <fullName evidence="2">Uncharacterized protein</fullName>
    </submittedName>
</protein>
<sequence length="112" mass="12796">METFITTMIVMRPYRRSHSNEFLSNEFLFQEPLRIVIRFVAFFIKFISVVALSPAQTTQFWAADTTGGVIFGLVTTVVRRLDMCRRDMCHVSVVDMTDSTEPAPSWAGRSNP</sequence>
<accession>A0AAV3NRA8</accession>
<keyword evidence="1" id="KW-0812">Transmembrane</keyword>
<evidence type="ECO:0000313" key="2">
    <source>
        <dbReference type="EMBL" id="GAA0140585.1"/>
    </source>
</evidence>
<reference evidence="2 3" key="1">
    <citation type="submission" date="2024-01" db="EMBL/GenBank/DDBJ databases">
        <title>The complete chloroplast genome sequence of Lithospermum erythrorhizon: insights into the phylogenetic relationship among Boraginaceae species and the maternal lineages of purple gromwells.</title>
        <authorList>
            <person name="Okada T."/>
            <person name="Watanabe K."/>
        </authorList>
    </citation>
    <scope>NUCLEOTIDE SEQUENCE [LARGE SCALE GENOMIC DNA]</scope>
</reference>
<feature type="transmembrane region" description="Helical" evidence="1">
    <location>
        <begin position="60"/>
        <end position="78"/>
    </location>
</feature>
<comment type="caution">
    <text evidence="2">The sequence shown here is derived from an EMBL/GenBank/DDBJ whole genome shotgun (WGS) entry which is preliminary data.</text>
</comment>
<feature type="transmembrane region" description="Helical" evidence="1">
    <location>
        <begin position="35"/>
        <end position="54"/>
    </location>
</feature>
<organism evidence="2 3">
    <name type="scientific">Lithospermum erythrorhizon</name>
    <name type="common">Purple gromwell</name>
    <name type="synonym">Lithospermum officinale var. erythrorhizon</name>
    <dbReference type="NCBI Taxonomy" id="34254"/>
    <lineage>
        <taxon>Eukaryota</taxon>
        <taxon>Viridiplantae</taxon>
        <taxon>Streptophyta</taxon>
        <taxon>Embryophyta</taxon>
        <taxon>Tracheophyta</taxon>
        <taxon>Spermatophyta</taxon>
        <taxon>Magnoliopsida</taxon>
        <taxon>eudicotyledons</taxon>
        <taxon>Gunneridae</taxon>
        <taxon>Pentapetalae</taxon>
        <taxon>asterids</taxon>
        <taxon>lamiids</taxon>
        <taxon>Boraginales</taxon>
        <taxon>Boraginaceae</taxon>
        <taxon>Boraginoideae</taxon>
        <taxon>Lithospermeae</taxon>
        <taxon>Lithospermum</taxon>
    </lineage>
</organism>
<name>A0AAV3NRA8_LITER</name>
<evidence type="ECO:0000313" key="3">
    <source>
        <dbReference type="Proteomes" id="UP001454036"/>
    </source>
</evidence>
<evidence type="ECO:0000256" key="1">
    <source>
        <dbReference type="SAM" id="Phobius"/>
    </source>
</evidence>
<proteinExistence type="predicted"/>
<dbReference type="AlphaFoldDB" id="A0AAV3NRA8"/>
<dbReference type="EMBL" id="BAABME010000196">
    <property type="protein sequence ID" value="GAA0140585.1"/>
    <property type="molecule type" value="Genomic_DNA"/>
</dbReference>
<keyword evidence="1" id="KW-0472">Membrane</keyword>
<keyword evidence="1" id="KW-1133">Transmembrane helix</keyword>
<keyword evidence="3" id="KW-1185">Reference proteome</keyword>
<gene>
    <name evidence="2" type="ORF">LIER_01901</name>
</gene>
<dbReference type="Proteomes" id="UP001454036">
    <property type="component" value="Unassembled WGS sequence"/>
</dbReference>